<dbReference type="InterPro" id="IPR014015">
    <property type="entry name" value="Helicase_SF3_DNA-vir"/>
</dbReference>
<dbReference type="EMBL" id="KY747497">
    <property type="protein sequence ID" value="ASK51288.1"/>
    <property type="molecule type" value="Genomic_DNA"/>
</dbReference>
<dbReference type="GO" id="GO:0004386">
    <property type="term" value="F:helicase activity"/>
    <property type="evidence" value="ECO:0007669"/>
    <property type="project" value="UniProtKB-KW"/>
</dbReference>
<keyword evidence="3" id="KW-0347">Helicase</keyword>
<dbReference type="Pfam" id="PF08706">
    <property type="entry name" value="D5_N"/>
    <property type="match status" value="1"/>
</dbReference>
<dbReference type="Proteomes" id="UP000217428">
    <property type="component" value="Segment"/>
</dbReference>
<dbReference type="GO" id="GO:0016787">
    <property type="term" value="F:hydrolase activity"/>
    <property type="evidence" value="ECO:0007669"/>
    <property type="project" value="UniProtKB-KW"/>
</dbReference>
<organism evidence="6">
    <name type="scientific">Eptesipox virus</name>
    <dbReference type="NCBI Taxonomy" id="1329402"/>
    <lineage>
        <taxon>Viruses</taxon>
        <taxon>Varidnaviria</taxon>
        <taxon>Bamfordvirae</taxon>
        <taxon>Nucleocytoviricota</taxon>
        <taxon>Pokkesviricetes</taxon>
        <taxon>Chitovirales</taxon>
        <taxon>Poxviridae</taxon>
        <taxon>Chordopoxvirinae</taxon>
        <taxon>Vespertilionpoxvirus</taxon>
        <taxon>Vespertilionpoxvirus eptesipox</taxon>
    </lineage>
</organism>
<dbReference type="PANTHER" id="PTHR35372:SF2">
    <property type="entry name" value="SF3 HELICASE DOMAIN-CONTAINING PROTEIN"/>
    <property type="match status" value="1"/>
</dbReference>
<evidence type="ECO:0000256" key="1">
    <source>
        <dbReference type="ARBA" id="ARBA00022741"/>
    </source>
</evidence>
<dbReference type="PANTHER" id="PTHR35372">
    <property type="entry name" value="ATP BINDING PROTEIN-RELATED"/>
    <property type="match status" value="1"/>
</dbReference>
<dbReference type="PROSITE" id="PS51206">
    <property type="entry name" value="SF3_HELICASE_1"/>
    <property type="match status" value="1"/>
</dbReference>
<proteinExistence type="predicted"/>
<gene>
    <name evidence="7" type="ORF">EPTV-WA-087</name>
</gene>
<keyword evidence="4" id="KW-0067">ATP-binding</keyword>
<evidence type="ECO:0000313" key="8">
    <source>
        <dbReference type="Proteomes" id="UP000217428"/>
    </source>
</evidence>
<accession>R4JK99</accession>
<protein>
    <submittedName>
        <fullName evidence="6">NTPase and DNA replication protein</fullName>
    </submittedName>
    <submittedName>
        <fullName evidence="7">NTPase, DNA primase</fullName>
    </submittedName>
</protein>
<evidence type="ECO:0000256" key="4">
    <source>
        <dbReference type="ARBA" id="ARBA00022840"/>
    </source>
</evidence>
<evidence type="ECO:0000313" key="6">
    <source>
        <dbReference type="EMBL" id="AGK89948.1"/>
    </source>
</evidence>
<evidence type="ECO:0000259" key="5">
    <source>
        <dbReference type="PROSITE" id="PS51206"/>
    </source>
</evidence>
<reference evidence="7" key="3">
    <citation type="submission" date="2017-03" db="EMBL/GenBank/DDBJ databases">
        <authorList>
            <person name="Afonso C.L."/>
            <person name="Miller P.J."/>
            <person name="Scott M.A."/>
            <person name="Spackman E."/>
            <person name="Goraichik I."/>
            <person name="Dimitrov K.M."/>
            <person name="Suarez D.L."/>
            <person name="Swayne D.E."/>
        </authorList>
    </citation>
    <scope>NUCLEOTIDE SEQUENCE</scope>
    <source>
        <strain evidence="7">Washington</strain>
    </source>
</reference>
<dbReference type="EMBL" id="KC181859">
    <property type="protein sequence ID" value="AGK89948.1"/>
    <property type="molecule type" value="Genomic_DNA"/>
</dbReference>
<feature type="domain" description="SF3 helicase" evidence="5">
    <location>
        <begin position="479"/>
        <end position="641"/>
    </location>
</feature>
<reference evidence="7 8" key="2">
    <citation type="journal article" date="2017" name="Virus Genes">
        <title>Characterization of Eptesipoxvirus, a novel poxvirus from a microchiropteran bat.</title>
        <authorList>
            <person name="Tu S.L."/>
            <person name="Nakazawa Y."/>
            <person name="Gao J."/>
            <person name="Wilkins K."/>
            <person name="Gallardo-Romero N."/>
            <person name="Li Y."/>
            <person name="Emerson G.L."/>
            <person name="Carroll D.S."/>
            <person name="Upton C."/>
        </authorList>
    </citation>
    <scope>NUCLEOTIDE SEQUENCE [LARGE SCALE GENOMIC DNA]</scope>
    <source>
        <strain evidence="7 8">Washington</strain>
    </source>
</reference>
<evidence type="ECO:0000256" key="3">
    <source>
        <dbReference type="ARBA" id="ARBA00022806"/>
    </source>
</evidence>
<name>R4JK99_9POXV</name>
<dbReference type="InterPro" id="IPR051620">
    <property type="entry name" value="ORF904-like_C"/>
</dbReference>
<evidence type="ECO:0000313" key="7">
    <source>
        <dbReference type="EMBL" id="ASK51288.1"/>
    </source>
</evidence>
<dbReference type="InterPro" id="IPR014818">
    <property type="entry name" value="Phage/plasmid_primase_P4_C"/>
</dbReference>
<dbReference type="GO" id="GO:0005524">
    <property type="term" value="F:ATP binding"/>
    <property type="evidence" value="ECO:0007669"/>
    <property type="project" value="UniProtKB-KW"/>
</dbReference>
<sequence>MASSIVDNNHIFVLKSIGVPSSLRESEDSRFVEVFTCDELEEYIQNNPTCTLFETLRDEEAYSIVRVFFDVDLDGTLDEIDMAAALKDFILQLTKFVSIFSAKECDANQSTVLKCLRSNFSLTKSTNSEHTSFHIIFPDTYTTMDTLIAMKRPLLEFSRASENPLIRAIDPAIYRRKATLRIVGTRKVANNDKIHIKQPPHNNISDYLFTYVHQHNKSCYFSLARRLEDTMPSALWEPTYITFDDAMEKVSKIIINDIVNFSNLDENNFTTTPLIIDYMMPCALCKKKSHKHHHQLSLSNGMLKIYKAGNPHSCKVKVITLEGNKLYNVSQLIMDANVIHLTDRGDYIVWIQNSWKFNNGEESLITKLILSMKEYLPSEHGPNLLCPRKRKIIENNLKDMLIEPIETDINPTMLQFKNGVLNIETGEFYTGQNAKEYICTVSTGYNFNSNIFGNEESDEYKELTKVINDIQPQTKENASNRELYERTLSSCLYGSTKQCLTFFYGETATGKSTTKRILHSAIGDLFIETGQTILTDAMDKGPNPFIANMHLKRSVFCSELPDFACNGAKKIRADNIKKLTEPCIVGRQCFSNKINNKNHGTIIIDTNYRPVFDRVDNALMRRVALVKFRTHFSQLSNHEAAKNNAAYNEVKLLDENLDMKIQRNYFRHAFLHMLVKWYQKYHVPNMRLYPTPEMVPDFVFHLKINSLIVVSSITHIRHITKLIKLGYIIVNELLVIPVQLFQQKLLAHFNMREYGHDIENFIARHKKFVNVTEEYLEYIFIEDITSK</sequence>
<evidence type="ECO:0000256" key="2">
    <source>
        <dbReference type="ARBA" id="ARBA00022801"/>
    </source>
</evidence>
<dbReference type="InterPro" id="IPR004968">
    <property type="entry name" value="DNA_primase/NTPase_C"/>
</dbReference>
<keyword evidence="2" id="KW-0378">Hydrolase</keyword>
<dbReference type="Gene3D" id="3.40.50.300">
    <property type="entry name" value="P-loop containing nucleotide triphosphate hydrolases"/>
    <property type="match status" value="1"/>
</dbReference>
<dbReference type="InterPro" id="IPR027417">
    <property type="entry name" value="P-loop_NTPase"/>
</dbReference>
<keyword evidence="8" id="KW-1185">Reference proteome</keyword>
<dbReference type="Pfam" id="PF03288">
    <property type="entry name" value="Pox_D5"/>
    <property type="match status" value="1"/>
</dbReference>
<dbReference type="OrthoDB" id="511at10239"/>
<keyword evidence="1" id="KW-0547">Nucleotide-binding</keyword>
<reference evidence="6" key="1">
    <citation type="journal article" date="2013" name="Emerg. Infect. Dis.">
        <title>Novel Poxvirus in Big Brown Bats, Northwestern United States.</title>
        <authorList>
            <person name="Emerson G.L."/>
            <person name="Nordhausen R.N."/>
            <person name="Garner M.M."/>
            <person name="Huckabee J.R."/>
            <person name="Johnson S."/>
            <person name="Wohrle R.D."/>
            <person name="Davidson W.B."/>
            <person name="Wilkins K."/>
            <person name="Li Y."/>
            <person name="Doty J.B."/>
            <person name="Gallardo-Romero N.F."/>
            <person name="Metcalfe M.G."/>
            <person name="Karem K.L."/>
            <person name="Damon I.K."/>
            <person name="Carroll D.S."/>
        </authorList>
    </citation>
    <scope>NUCLEOTIDE SEQUENCE</scope>
    <source>
        <strain evidence="6">WA2011</strain>
    </source>
</reference>